<dbReference type="AlphaFoldDB" id="A0A8J3D6X7"/>
<dbReference type="InterPro" id="IPR038636">
    <property type="entry name" value="Wzi_sf"/>
</dbReference>
<gene>
    <name evidence="1" type="ORF">GCM10007390_11180</name>
</gene>
<evidence type="ECO:0000313" key="2">
    <source>
        <dbReference type="Proteomes" id="UP000598271"/>
    </source>
</evidence>
<dbReference type="EMBL" id="BMXF01000001">
    <property type="protein sequence ID" value="GHB59284.1"/>
    <property type="molecule type" value="Genomic_DNA"/>
</dbReference>
<reference evidence="1 2" key="1">
    <citation type="journal article" date="2014" name="Int. J. Syst. Evol. Microbiol.">
        <title>Complete genome sequence of Corynebacterium casei LMG S-19264T (=DSM 44701T), isolated from a smear-ripened cheese.</title>
        <authorList>
            <consortium name="US DOE Joint Genome Institute (JGI-PGF)"/>
            <person name="Walter F."/>
            <person name="Albersmeier A."/>
            <person name="Kalinowski J."/>
            <person name="Ruckert C."/>
        </authorList>
    </citation>
    <scope>NUCLEOTIDE SEQUENCE [LARGE SCALE GENOMIC DNA]</scope>
    <source>
        <strain evidence="1 2">KCTC 12866</strain>
    </source>
</reference>
<organism evidence="1 2">
    <name type="scientific">Persicitalea jodogahamensis</name>
    <dbReference type="NCBI Taxonomy" id="402147"/>
    <lineage>
        <taxon>Bacteria</taxon>
        <taxon>Pseudomonadati</taxon>
        <taxon>Bacteroidota</taxon>
        <taxon>Cytophagia</taxon>
        <taxon>Cytophagales</taxon>
        <taxon>Spirosomataceae</taxon>
        <taxon>Persicitalea</taxon>
    </lineage>
</organism>
<comment type="caution">
    <text evidence="1">The sequence shown here is derived from an EMBL/GenBank/DDBJ whole genome shotgun (WGS) entry which is preliminary data.</text>
</comment>
<keyword evidence="2" id="KW-1185">Reference proteome</keyword>
<name>A0A8J3D6X7_9BACT</name>
<dbReference type="Gene3D" id="2.40.160.130">
    <property type="entry name" value="Capsule assembly protein Wzi"/>
    <property type="match status" value="1"/>
</dbReference>
<accession>A0A8J3D6X7</accession>
<sequence length="278" mass="31170">MWGGEASYLVGNPVAVDGKLPSTFKDYVLGVVLAQIPEDGHSSRITTFDGINRIGNQLGHFDLSIDFKSKETTFLLYHQHPFEDASGFQFQNWPDGLYGLNIRRNEGGYSFFNLKGFLLEYLYTKNQTGDDFTIPGSRFTGADNYFNHGQYKEGWSYQGLGIGTPFIPTKHEVLEGAALSALYFPTNRVILYYMGIEGIIAQRFNLMAKASYRLHYIRSDTPVSEPSHRQFSSLISLEMPLLNWGSTRLKAQVAYDKGGILPTSIGGYLGIRSELSKK</sequence>
<proteinExistence type="predicted"/>
<evidence type="ECO:0000313" key="1">
    <source>
        <dbReference type="EMBL" id="GHB59284.1"/>
    </source>
</evidence>
<protein>
    <submittedName>
        <fullName evidence="1">Uncharacterized protein</fullName>
    </submittedName>
</protein>
<dbReference type="Proteomes" id="UP000598271">
    <property type="component" value="Unassembled WGS sequence"/>
</dbReference>